<evidence type="ECO:0000256" key="4">
    <source>
        <dbReference type="SAM" id="SignalP"/>
    </source>
</evidence>
<feature type="domain" description="LysM" evidence="5">
    <location>
        <begin position="298"/>
        <end position="344"/>
    </location>
</feature>
<dbReference type="GO" id="GO:0008061">
    <property type="term" value="F:chitin binding"/>
    <property type="evidence" value="ECO:0007669"/>
    <property type="project" value="UniProtKB-KW"/>
</dbReference>
<dbReference type="RefSeq" id="XP_014533197.1">
    <property type="nucleotide sequence ID" value="XM_014677711.1"/>
</dbReference>
<feature type="signal peptide" evidence="4">
    <location>
        <begin position="1"/>
        <end position="22"/>
    </location>
</feature>
<dbReference type="InterPro" id="IPR018392">
    <property type="entry name" value="LysM"/>
</dbReference>
<evidence type="ECO:0000259" key="5">
    <source>
        <dbReference type="PROSITE" id="PS51782"/>
    </source>
</evidence>
<dbReference type="PROSITE" id="PS51782">
    <property type="entry name" value="LYSM"/>
    <property type="match status" value="5"/>
</dbReference>
<feature type="domain" description="LysM" evidence="5">
    <location>
        <begin position="378"/>
        <end position="424"/>
    </location>
</feature>
<dbReference type="PANTHER" id="PTHR34997">
    <property type="entry name" value="AM15"/>
    <property type="match status" value="1"/>
</dbReference>
<dbReference type="EMBL" id="CP060776">
    <property type="protein sequence ID" value="QQK44150.1"/>
    <property type="molecule type" value="Genomic_DNA"/>
</dbReference>
<keyword evidence="2" id="KW-0843">Virulence</keyword>
<dbReference type="InterPro" id="IPR052210">
    <property type="entry name" value="LysM1-like"/>
</dbReference>
<keyword evidence="1" id="KW-0147">Chitin-binding</keyword>
<dbReference type="AlphaFoldDB" id="A0A7T7BLF3"/>
<dbReference type="Gene3D" id="3.10.350.10">
    <property type="entry name" value="LysM domain"/>
    <property type="match status" value="5"/>
</dbReference>
<name>A0A7T7BLF3_PENDI</name>
<feature type="domain" description="LysM" evidence="5">
    <location>
        <begin position="35"/>
        <end position="79"/>
    </location>
</feature>
<accession>A0A7T7BLF3</accession>
<feature type="domain" description="LysM" evidence="5">
    <location>
        <begin position="132"/>
        <end position="178"/>
    </location>
</feature>
<dbReference type="CDD" id="cd00118">
    <property type="entry name" value="LysM"/>
    <property type="match status" value="5"/>
</dbReference>
<evidence type="ECO:0000313" key="7">
    <source>
        <dbReference type="Proteomes" id="UP000595662"/>
    </source>
</evidence>
<evidence type="ECO:0000256" key="2">
    <source>
        <dbReference type="ARBA" id="ARBA00023026"/>
    </source>
</evidence>
<evidence type="ECO:0000256" key="3">
    <source>
        <dbReference type="SAM" id="MobiDB-lite"/>
    </source>
</evidence>
<sequence>MMAPTSLKAGLFLLTQLHLSWAMALAPRQQVSCIYDSAASTGDTCQSFSAEWGLTVQTLESLNPGTTCPDLVAGQNYCVIGTVLSTAPTTSSLSLTTSTSTSTTSIVSTSSSSSTSAPHQPQQTGTAANCDQFYLVQIGDSCGKIEAQFDISASEFLGWNPSINSDCSNILAGYFYCVDVPGSTIPVTTTVPGATTTFTDGITTPTPTQIGMTDKCNKFDLVQSGDSCEAIAAKYNIPLSTFYAWNPAVGSSCADLDLGYYVCVDTTGYTVPTKTASAGNGITTPTPTQTGMTDKCNKFDLVQSGDSCEAIAAKYNIPLSTFYAWNPAVGSSCADLDLGYYVCVATTGYTLPTKTASAGNGITTPTPYEPGMVGDCTTFYLVLSGDTCAGIASSQGITVSDIEQWNRKVGSSCTDLWLGEYICVGV</sequence>
<keyword evidence="4" id="KW-0732">Signal</keyword>
<dbReference type="KEGG" id="pdp:PDIP_59710"/>
<evidence type="ECO:0000313" key="6">
    <source>
        <dbReference type="EMBL" id="QQK44150.1"/>
    </source>
</evidence>
<dbReference type="VEuPathDB" id="FungiDB:PDIP_59710"/>
<dbReference type="SMART" id="SM00257">
    <property type="entry name" value="LysM"/>
    <property type="match status" value="5"/>
</dbReference>
<feature type="chain" id="PRO_5030621672" evidence="4">
    <location>
        <begin position="23"/>
        <end position="426"/>
    </location>
</feature>
<dbReference type="PANTHER" id="PTHR34997:SF1">
    <property type="entry name" value="PEPTIDOGLYCAN-BINDING LYSIN DOMAIN"/>
    <property type="match status" value="1"/>
</dbReference>
<feature type="domain" description="LysM" evidence="5">
    <location>
        <begin position="218"/>
        <end position="264"/>
    </location>
</feature>
<dbReference type="SMR" id="A0A7T7BLF3"/>
<feature type="compositionally biased region" description="Low complexity" evidence="3">
    <location>
        <begin position="106"/>
        <end position="118"/>
    </location>
</feature>
<feature type="region of interest" description="Disordered" evidence="3">
    <location>
        <begin position="106"/>
        <end position="125"/>
    </location>
</feature>
<dbReference type="GeneID" id="26234287"/>
<evidence type="ECO:0000256" key="1">
    <source>
        <dbReference type="ARBA" id="ARBA00022669"/>
    </source>
</evidence>
<organism evidence="6 7">
    <name type="scientific">Penicillium digitatum</name>
    <name type="common">Green mold</name>
    <dbReference type="NCBI Taxonomy" id="36651"/>
    <lineage>
        <taxon>Eukaryota</taxon>
        <taxon>Fungi</taxon>
        <taxon>Dikarya</taxon>
        <taxon>Ascomycota</taxon>
        <taxon>Pezizomycotina</taxon>
        <taxon>Eurotiomycetes</taxon>
        <taxon>Eurotiomycetidae</taxon>
        <taxon>Eurotiales</taxon>
        <taxon>Aspergillaceae</taxon>
        <taxon>Penicillium</taxon>
    </lineage>
</organism>
<dbReference type="Pfam" id="PF01476">
    <property type="entry name" value="LysM"/>
    <property type="match status" value="5"/>
</dbReference>
<gene>
    <name evidence="6" type="ORF">Pdw03_8051</name>
</gene>
<dbReference type="InterPro" id="IPR036779">
    <property type="entry name" value="LysM_dom_sf"/>
</dbReference>
<dbReference type="Proteomes" id="UP000595662">
    <property type="component" value="Chromosome 3"/>
</dbReference>
<proteinExistence type="predicted"/>
<protein>
    <submittedName>
        <fullName evidence="6">LysM domain-containing protein</fullName>
    </submittedName>
</protein>
<reference evidence="6 7" key="1">
    <citation type="submission" date="2020-08" db="EMBL/GenBank/DDBJ databases">
        <title>The completed genome sequence of the pathogenic ascomycete fungus Penicillium digitatum.</title>
        <authorList>
            <person name="Wang M."/>
        </authorList>
    </citation>
    <scope>NUCLEOTIDE SEQUENCE [LARGE SCALE GENOMIC DNA]</scope>
    <source>
        <strain evidence="6 7">PdW03</strain>
    </source>
</reference>
<dbReference type="SUPFAM" id="SSF54106">
    <property type="entry name" value="LysM domain"/>
    <property type="match status" value="4"/>
</dbReference>